<dbReference type="AlphaFoldDB" id="A0A3A3YTY5"/>
<dbReference type="InterPro" id="IPR050955">
    <property type="entry name" value="Plant_Biomass_Hydrol_Est"/>
</dbReference>
<gene>
    <name evidence="4" type="ORF">D5H78_15285</name>
</gene>
<comment type="caution">
    <text evidence="4">The sequence shown here is derived from an EMBL/GenBank/DDBJ whole genome shotgun (WGS) entry which is preliminary data.</text>
</comment>
<dbReference type="Gene3D" id="3.40.50.1820">
    <property type="entry name" value="alpha/beta hydrolase"/>
    <property type="match status" value="1"/>
</dbReference>
<feature type="chain" id="PRO_5038403867" evidence="2">
    <location>
        <begin position="22"/>
        <end position="453"/>
    </location>
</feature>
<feature type="signal peptide" evidence="2">
    <location>
        <begin position="1"/>
        <end position="21"/>
    </location>
</feature>
<evidence type="ECO:0000313" key="4">
    <source>
        <dbReference type="EMBL" id="RJK93709.1"/>
    </source>
</evidence>
<feature type="domain" description="Esterase Ig-like N-terminal" evidence="3">
    <location>
        <begin position="34"/>
        <end position="153"/>
    </location>
</feature>
<dbReference type="SUPFAM" id="SSF53474">
    <property type="entry name" value="alpha/beta-Hydrolases"/>
    <property type="match status" value="1"/>
</dbReference>
<dbReference type="PANTHER" id="PTHR43037:SF1">
    <property type="entry name" value="BLL1128 PROTEIN"/>
    <property type="match status" value="1"/>
</dbReference>
<proteinExistence type="predicted"/>
<organism evidence="4 5">
    <name type="scientific">Vallicoccus soli</name>
    <dbReference type="NCBI Taxonomy" id="2339232"/>
    <lineage>
        <taxon>Bacteria</taxon>
        <taxon>Bacillati</taxon>
        <taxon>Actinomycetota</taxon>
        <taxon>Actinomycetes</taxon>
        <taxon>Motilibacterales</taxon>
        <taxon>Vallicoccaceae</taxon>
        <taxon>Vallicoccus</taxon>
    </lineage>
</organism>
<dbReference type="InterPro" id="IPR029058">
    <property type="entry name" value="AB_hydrolase_fold"/>
</dbReference>
<dbReference type="InterPro" id="IPR041172">
    <property type="entry name" value="EstA_Ig-like_N"/>
</dbReference>
<reference evidence="4 5" key="1">
    <citation type="submission" date="2018-09" db="EMBL/GenBank/DDBJ databases">
        <title>YIM 75000 draft genome.</title>
        <authorList>
            <person name="Tang S."/>
            <person name="Feng Y."/>
        </authorList>
    </citation>
    <scope>NUCLEOTIDE SEQUENCE [LARGE SCALE GENOMIC DNA]</scope>
    <source>
        <strain evidence="4 5">YIM 75000</strain>
    </source>
</reference>
<evidence type="ECO:0000313" key="5">
    <source>
        <dbReference type="Proteomes" id="UP000265614"/>
    </source>
</evidence>
<sequence>MPLRLLAVAATATALVVPAGAAGAAPRTNPVVRAEVVTEVTPLGWKVVAVALEHSRRLDITRAATASGAFTVTATVGGETAERTVTDVYSSDEPAVDRQGARGSAGRWLVLELDEDDANAGALVYDVTRGQNDPVPLEGAYAVRQTERVEDPRTGTVLPASPFVVRNQGVVSPEVEDFTALTYTDSAGTTLPFRLYQPEAYREDPDADREYPLVVFLHGGGERGTNNITQITANRGAVTFTEPERQAEDPAFVLAPQVPPGRENSWVSPPVQAAMLELVQRIARTRPVDRDRLYLTGLSMGGYGSFDVLPERPGLFAGALVIAGGGNAERMRRIVDVPLWITHSVDDPTVDYTAGSLANVRALERAGAEVVRGTWPGDLDERTREAEARRLLRVADRRGSHTLFTTFAAGTTPVSPHWSWVPTYENDVMVDWLLDQDRSERTARAGTALVAAP</sequence>
<dbReference type="InterPro" id="IPR000801">
    <property type="entry name" value="Esterase-like"/>
</dbReference>
<keyword evidence="1 2" id="KW-0732">Signal</keyword>
<name>A0A3A3YTY5_9ACTN</name>
<dbReference type="Gene3D" id="2.60.40.2180">
    <property type="match status" value="1"/>
</dbReference>
<evidence type="ECO:0000259" key="3">
    <source>
        <dbReference type="Pfam" id="PF18435"/>
    </source>
</evidence>
<dbReference type="Pfam" id="PF18435">
    <property type="entry name" value="EstA_Ig_like"/>
    <property type="match status" value="1"/>
</dbReference>
<keyword evidence="5" id="KW-1185">Reference proteome</keyword>
<dbReference type="Proteomes" id="UP000265614">
    <property type="component" value="Unassembled WGS sequence"/>
</dbReference>
<accession>A0A3A3YTY5</accession>
<dbReference type="RefSeq" id="WP_119951380.1">
    <property type="nucleotide sequence ID" value="NZ_QZEZ01000008.1"/>
</dbReference>
<dbReference type="OrthoDB" id="9764953at2"/>
<evidence type="ECO:0000256" key="1">
    <source>
        <dbReference type="ARBA" id="ARBA00022729"/>
    </source>
</evidence>
<dbReference type="PANTHER" id="PTHR43037">
    <property type="entry name" value="UNNAMED PRODUCT-RELATED"/>
    <property type="match status" value="1"/>
</dbReference>
<protein>
    <submittedName>
        <fullName evidence="4">Phospholipase</fullName>
    </submittedName>
</protein>
<dbReference type="EMBL" id="QZEZ01000008">
    <property type="protein sequence ID" value="RJK93709.1"/>
    <property type="molecule type" value="Genomic_DNA"/>
</dbReference>
<evidence type="ECO:0000256" key="2">
    <source>
        <dbReference type="SAM" id="SignalP"/>
    </source>
</evidence>
<dbReference type="Pfam" id="PF00756">
    <property type="entry name" value="Esterase"/>
    <property type="match status" value="1"/>
</dbReference>